<keyword evidence="2" id="KW-1185">Reference proteome</keyword>
<protein>
    <submittedName>
        <fullName evidence="1">Uncharacterized protein</fullName>
    </submittedName>
</protein>
<dbReference type="EMBL" id="CP001100">
    <property type="protein sequence ID" value="ACF13147.1"/>
    <property type="molecule type" value="Genomic_DNA"/>
</dbReference>
<name>B3QVU0_CHLT3</name>
<evidence type="ECO:0000313" key="2">
    <source>
        <dbReference type="Proteomes" id="UP000001208"/>
    </source>
</evidence>
<dbReference type="STRING" id="517418.Ctha_0678"/>
<dbReference type="AlphaFoldDB" id="B3QVU0"/>
<gene>
    <name evidence="1" type="ordered locus">Ctha_0678</name>
</gene>
<dbReference type="HOGENOM" id="CLU_1183323_0_0_10"/>
<dbReference type="Proteomes" id="UP000001208">
    <property type="component" value="Chromosome"/>
</dbReference>
<reference evidence="1 2" key="1">
    <citation type="submission" date="2008-06" db="EMBL/GenBank/DDBJ databases">
        <title>Complete sequence of Chloroherpeton thalassium ATCC 35110.</title>
        <authorList>
            <consortium name="US DOE Joint Genome Institute"/>
            <person name="Lucas S."/>
            <person name="Copeland A."/>
            <person name="Lapidus A."/>
            <person name="Glavina del Rio T."/>
            <person name="Dalin E."/>
            <person name="Tice H."/>
            <person name="Bruce D."/>
            <person name="Goodwin L."/>
            <person name="Pitluck S."/>
            <person name="Schmutz J."/>
            <person name="Larimer F."/>
            <person name="Land M."/>
            <person name="Hauser L."/>
            <person name="Kyrpides N."/>
            <person name="Mikhailova N."/>
            <person name="Liu Z."/>
            <person name="Li T."/>
            <person name="Zhao F."/>
            <person name="Overmann J."/>
            <person name="Bryant D.A."/>
            <person name="Richardson P."/>
        </authorList>
    </citation>
    <scope>NUCLEOTIDE SEQUENCE [LARGE SCALE GENOMIC DNA]</scope>
    <source>
        <strain evidence="2">ATCC 35110 / GB-78</strain>
    </source>
</reference>
<sequence length="234" mass="26849">MNTELQPILKRVTSISKIFSRLDSQSCNTLVFSDYYGDVAGRLSLQNGYVLIDHKTDVQNCINKYLLGLYALNVLDSEEIQVDGFHEKRELKDFICATLKDVDFLIQQAFLANINQLWLGHGMNNLSSLDVKSRTREDLYLFIFFFNSPRPMCDFGEKFPKINRDALICSVIRLTILGYLSVSTGNHAALSESAVSARANYLQESQIKQQRAHFEHADQKRTFLEKLLKKIRDI</sequence>
<evidence type="ECO:0000313" key="1">
    <source>
        <dbReference type="EMBL" id="ACF13147.1"/>
    </source>
</evidence>
<accession>B3QVU0</accession>
<proteinExistence type="predicted"/>
<dbReference type="KEGG" id="cts:Ctha_0678"/>
<organism evidence="1 2">
    <name type="scientific">Chloroherpeton thalassium (strain ATCC 35110 / GB-78)</name>
    <dbReference type="NCBI Taxonomy" id="517418"/>
    <lineage>
        <taxon>Bacteria</taxon>
        <taxon>Pseudomonadati</taxon>
        <taxon>Chlorobiota</taxon>
        <taxon>Chlorobiia</taxon>
        <taxon>Chlorobiales</taxon>
        <taxon>Chloroherpetonaceae</taxon>
        <taxon>Chloroherpeton</taxon>
    </lineage>
</organism>
<dbReference type="RefSeq" id="WP_012499231.1">
    <property type="nucleotide sequence ID" value="NC_011026.1"/>
</dbReference>